<dbReference type="Gene3D" id="3.40.50.2300">
    <property type="match status" value="1"/>
</dbReference>
<dbReference type="InterPro" id="IPR003100">
    <property type="entry name" value="PAZ_dom"/>
</dbReference>
<dbReference type="InterPro" id="IPR036085">
    <property type="entry name" value="PAZ_dom_sf"/>
</dbReference>
<dbReference type="Gene3D" id="2.170.260.10">
    <property type="entry name" value="paz domain"/>
    <property type="match status" value="1"/>
</dbReference>
<dbReference type="Pfam" id="PF02170">
    <property type="entry name" value="PAZ"/>
    <property type="match status" value="1"/>
</dbReference>
<dbReference type="CDD" id="cd02846">
    <property type="entry name" value="PAZ_argonaute_like"/>
    <property type="match status" value="1"/>
</dbReference>
<evidence type="ECO:0000256" key="1">
    <source>
        <dbReference type="RuleBase" id="RU361178"/>
    </source>
</evidence>
<evidence type="ECO:0000259" key="4">
    <source>
        <dbReference type="PROSITE" id="PS50822"/>
    </source>
</evidence>
<dbReference type="Pfam" id="PF02171">
    <property type="entry name" value="Piwi"/>
    <property type="match status" value="1"/>
</dbReference>
<sequence>MDVKSGLQKYAAEVNQEQQELRAVNQIRQEAERRLAQMNLAPMDPVMANKMAPGTLAASQVQVSTNIFGLQMATQKNVFRYQIKIVGELLPRAEEKEQRIRQLEFTGQVRGDPNCVTRRDDCRKIFSKLLVTNKKDFSEKNSFYFYDLKAILFTLTPLNIQDKKDFEISTSTDFYPYLQKIVLTVQKVKEKYQLTTGELAAYVNPDLSQTDRSLQQFLEIAISQPVLNDPANHVVINGGATYFMDPIAFGFSDRDTPAMKEGKYLAIGAQKSVRFVEGPRGRNFKNAAAVVEPKKTPFHEQQPLIEKLQSMTRMGPGGRVNTYDMEAIRRGVKGLYVHTTHRSSNRIMKIQDLLNETARTSKLNANESYGAVTIEKYFQDRYNMRLKYPEAPLIGIRDQKTPGSLLKFPAEVLQVVDNQRVTTEQQSREQISQQIRACAVLPSVLKDQIAKSATAIGLFKNEYLSSAGVNVVSNPLQCTARMLPPPTVYYGNKSTALPDNRGTWRGDVRAHFLLPAKCNKWVAFLINPNARDAIDERTMNDLINRLVGEGAKRGMLMGKPFKVGVVAATEEEMSVMLDNCVRNGVEFAFFVHAGNDTTIHGFMKYFELKGIVTQDLKAQTAMNIVQKNQNLTMENIVMKTNVKLGGLNWSIKLDNPALNKMLDPAVLYIGFGTNHPGGGLGVAGTEAPPTVVGFAANDNPHPFEFTGDYVFQETRRDEKVDVMKDIVEKILDRYIKNRGTTPKCLVFYRNGCSEGQFGDVIMYEIPFIKAAMKSKGCEAKLVVLVPNKLHNVRIVPANINRNEKAPEQNVKPGLVVDSNVVHPTWNEFYLCSHTTLQGTAKVPRYTVLYDDSGLSADQLQEATYAMAYGYQIVKSPTSLPAPAYIANKYADRGRTMYKAHVTSETLPANRRFKTNEELNNGITLVKFDALRGKRINA</sequence>
<comment type="similarity">
    <text evidence="1">Belongs to the argonaute family.</text>
</comment>
<dbReference type="SUPFAM" id="SSF53098">
    <property type="entry name" value="Ribonuclease H-like"/>
    <property type="match status" value="1"/>
</dbReference>
<dbReference type="GO" id="GO:0003723">
    <property type="term" value="F:RNA binding"/>
    <property type="evidence" value="ECO:0007669"/>
    <property type="project" value="InterPro"/>
</dbReference>
<evidence type="ECO:0000259" key="3">
    <source>
        <dbReference type="PROSITE" id="PS50821"/>
    </source>
</evidence>
<reference evidence="6" key="1">
    <citation type="submission" date="2022-11" db="UniProtKB">
        <authorList>
            <consortium name="WormBaseParasite"/>
        </authorList>
    </citation>
    <scope>IDENTIFICATION</scope>
</reference>
<evidence type="ECO:0000313" key="6">
    <source>
        <dbReference type="WBParaSite" id="ACRNAN_scaffold3829.g28293.t1"/>
    </source>
</evidence>
<name>A0A914DV37_9BILA</name>
<dbReference type="SMART" id="SM00950">
    <property type="entry name" value="Piwi"/>
    <property type="match status" value="1"/>
</dbReference>
<proteinExistence type="inferred from homology"/>
<dbReference type="AlphaFoldDB" id="A0A914DV37"/>
<feature type="domain" description="Piwi" evidence="4">
    <location>
        <begin position="624"/>
        <end position="898"/>
    </location>
</feature>
<dbReference type="InterPro" id="IPR036397">
    <property type="entry name" value="RNaseH_sf"/>
</dbReference>
<dbReference type="Proteomes" id="UP000887540">
    <property type="component" value="Unplaced"/>
</dbReference>
<dbReference type="SUPFAM" id="SSF101690">
    <property type="entry name" value="PAZ domain"/>
    <property type="match status" value="1"/>
</dbReference>
<dbReference type="Gene3D" id="3.30.420.10">
    <property type="entry name" value="Ribonuclease H-like superfamily/Ribonuclease H"/>
    <property type="match status" value="1"/>
</dbReference>
<dbReference type="InterPro" id="IPR003165">
    <property type="entry name" value="Piwi"/>
</dbReference>
<accession>A0A914DV37</accession>
<feature type="domain" description="PAZ" evidence="3">
    <location>
        <begin position="303"/>
        <end position="417"/>
    </location>
</feature>
<keyword evidence="2" id="KW-0175">Coiled coil</keyword>
<dbReference type="PROSITE" id="PS50822">
    <property type="entry name" value="PIWI"/>
    <property type="match status" value="1"/>
</dbReference>
<protein>
    <submittedName>
        <fullName evidence="6">Piwi domain-containing protein</fullName>
    </submittedName>
</protein>
<evidence type="ECO:0000256" key="2">
    <source>
        <dbReference type="SAM" id="Coils"/>
    </source>
</evidence>
<evidence type="ECO:0000313" key="5">
    <source>
        <dbReference type="Proteomes" id="UP000887540"/>
    </source>
</evidence>
<feature type="coiled-coil region" evidence="2">
    <location>
        <begin position="7"/>
        <end position="41"/>
    </location>
</feature>
<dbReference type="WBParaSite" id="ACRNAN_scaffold3829.g28293.t1">
    <property type="protein sequence ID" value="ACRNAN_scaffold3829.g28293.t1"/>
    <property type="gene ID" value="ACRNAN_scaffold3829.g28293"/>
</dbReference>
<dbReference type="PANTHER" id="PTHR22891">
    <property type="entry name" value="EUKARYOTIC TRANSLATION INITIATION FACTOR 2C"/>
    <property type="match status" value="1"/>
</dbReference>
<dbReference type="PROSITE" id="PS50821">
    <property type="entry name" value="PAZ"/>
    <property type="match status" value="1"/>
</dbReference>
<dbReference type="SMART" id="SM00949">
    <property type="entry name" value="PAZ"/>
    <property type="match status" value="1"/>
</dbReference>
<dbReference type="InterPro" id="IPR012337">
    <property type="entry name" value="RNaseH-like_sf"/>
</dbReference>
<organism evidence="5 6">
    <name type="scientific">Acrobeloides nanus</name>
    <dbReference type="NCBI Taxonomy" id="290746"/>
    <lineage>
        <taxon>Eukaryota</taxon>
        <taxon>Metazoa</taxon>
        <taxon>Ecdysozoa</taxon>
        <taxon>Nematoda</taxon>
        <taxon>Chromadorea</taxon>
        <taxon>Rhabditida</taxon>
        <taxon>Tylenchina</taxon>
        <taxon>Cephalobomorpha</taxon>
        <taxon>Cephaloboidea</taxon>
        <taxon>Cephalobidae</taxon>
        <taxon>Acrobeloides</taxon>
    </lineage>
</organism>
<keyword evidence="5" id="KW-1185">Reference proteome</keyword>